<reference evidence="2" key="1">
    <citation type="submission" date="2016-10" db="EMBL/GenBank/DDBJ databases">
        <authorList>
            <person name="Varghese N."/>
            <person name="Submissions S."/>
        </authorList>
    </citation>
    <scope>NUCLEOTIDE SEQUENCE [LARGE SCALE GENOMIC DNA]</scope>
    <source>
        <strain evidence="2">Gh-67</strain>
    </source>
</reference>
<keyword evidence="2" id="KW-1185">Reference proteome</keyword>
<gene>
    <name evidence="1" type="ORF">SAMN05192573_110118</name>
</gene>
<dbReference type="Proteomes" id="UP000199705">
    <property type="component" value="Unassembled WGS sequence"/>
</dbReference>
<evidence type="ECO:0000313" key="1">
    <source>
        <dbReference type="EMBL" id="SDH52455.1"/>
    </source>
</evidence>
<dbReference type="STRING" id="551996.SAMN05192573_110118"/>
<dbReference type="RefSeq" id="WP_218134468.1">
    <property type="nucleotide sequence ID" value="NZ_FNCG01000010.1"/>
</dbReference>
<organism evidence="1 2">
    <name type="scientific">Mucilaginibacter gossypii</name>
    <dbReference type="NCBI Taxonomy" id="551996"/>
    <lineage>
        <taxon>Bacteria</taxon>
        <taxon>Pseudomonadati</taxon>
        <taxon>Bacteroidota</taxon>
        <taxon>Sphingobacteriia</taxon>
        <taxon>Sphingobacteriales</taxon>
        <taxon>Sphingobacteriaceae</taxon>
        <taxon>Mucilaginibacter</taxon>
    </lineage>
</organism>
<accession>A0A1G8D408</accession>
<name>A0A1G8D408_9SPHI</name>
<dbReference type="AlphaFoldDB" id="A0A1G8D408"/>
<evidence type="ECO:0000313" key="2">
    <source>
        <dbReference type="Proteomes" id="UP000199705"/>
    </source>
</evidence>
<dbReference type="EMBL" id="FNCG01000010">
    <property type="protein sequence ID" value="SDH52455.1"/>
    <property type="molecule type" value="Genomic_DNA"/>
</dbReference>
<sequence>MSLTPKLAPKSLNEWTLEMNITRELCNMFDSPFGLLYPVRLRRIFDIQPFGITRFWRRRAWSEKLAPREEGTGGGWDTKITIPQDSTADERAIYIQFKCGTHSEGNHINGSMFSLGVHNPNPHIEFSFNDNGKPAASKPGNQHNALGVLNNYLIENGCTDRSVLYAFPRIKDRQAMSMLTQPLIYYTTFMSLKEMDQEAGNNHANLYDGDKHSFRSCYIDERRREISSEPFALSGEIESVNILREYMQVRLARVWNEVVDDIREDRLRDYLVVALCEELRIDPFELVGEPFEYFNPPSFEFRRIEDSRRQNERLVFGEGAQGLNRMNTLFKLLYSFIRELKGVVDINSLPANFSSILPQQTIEAPDNVFDDELGGSLNLTRLLF</sequence>
<proteinExistence type="predicted"/>
<protein>
    <submittedName>
        <fullName evidence="1">Uncharacterized protein</fullName>
    </submittedName>
</protein>